<reference evidence="1 2" key="1">
    <citation type="journal article" date="2018" name="Front. Microbiol.">
        <title>Genome Sequencing of Streptomyces atratus SCSIOZH16 and Activation Production of Nocardamine via Metabolic Engineering.</title>
        <authorList>
            <person name="Li Y."/>
            <person name="Zhang C."/>
            <person name="Liu C."/>
            <person name="Ju J."/>
            <person name="Ma J."/>
        </authorList>
    </citation>
    <scope>NUCLEOTIDE SEQUENCE [LARGE SCALE GENOMIC DNA]</scope>
    <source>
        <strain evidence="1 2">SCSIO_ZH16</strain>
    </source>
</reference>
<organism evidence="1 2">
    <name type="scientific">Streptomyces atratus</name>
    <dbReference type="NCBI Taxonomy" id="1893"/>
    <lineage>
        <taxon>Bacteria</taxon>
        <taxon>Bacillati</taxon>
        <taxon>Actinomycetota</taxon>
        <taxon>Actinomycetes</taxon>
        <taxon>Kitasatosporales</taxon>
        <taxon>Streptomycetaceae</taxon>
        <taxon>Streptomyces</taxon>
    </lineage>
</organism>
<name>A0A2Z5JHM7_STRAR</name>
<gene>
    <name evidence="1" type="ORF">C5746_25880</name>
</gene>
<evidence type="ECO:0000313" key="2">
    <source>
        <dbReference type="Proteomes" id="UP000252698"/>
    </source>
</evidence>
<dbReference type="Proteomes" id="UP000252698">
    <property type="component" value="Chromosome"/>
</dbReference>
<sequence length="62" mass="6888">MWQQSGLDRRREHEPYGGLLIRHLPQPAAGLGVGLIGSPGTPTMMKKWTWIPALLRLSGTRP</sequence>
<protein>
    <submittedName>
        <fullName evidence="1">Uncharacterized protein</fullName>
    </submittedName>
</protein>
<dbReference type="EMBL" id="CP027306">
    <property type="protein sequence ID" value="AXE79789.1"/>
    <property type="molecule type" value="Genomic_DNA"/>
</dbReference>
<accession>A0A2Z5JHM7</accession>
<dbReference type="AlphaFoldDB" id="A0A2Z5JHM7"/>
<dbReference type="KEGG" id="sata:C5746_25880"/>
<evidence type="ECO:0000313" key="1">
    <source>
        <dbReference type="EMBL" id="AXE79789.1"/>
    </source>
</evidence>
<proteinExistence type="predicted"/>